<dbReference type="SUPFAM" id="SSF55073">
    <property type="entry name" value="Nucleotide cyclase"/>
    <property type="match status" value="1"/>
</dbReference>
<reference evidence="3 4" key="1">
    <citation type="submission" date="2018-12" db="EMBL/GenBank/DDBJ databases">
        <title>Mesorhizobium carbonis sp. nov., isolated from coal mine water.</title>
        <authorList>
            <person name="Xin W."/>
            <person name="Xu Z."/>
            <person name="Xiang F."/>
            <person name="Zhang J."/>
            <person name="Xi L."/>
            <person name="Liu J."/>
        </authorList>
    </citation>
    <scope>NUCLEOTIDE SEQUENCE [LARGE SCALE GENOMIC DNA]</scope>
    <source>
        <strain evidence="3 4">B2.3</strain>
    </source>
</reference>
<dbReference type="NCBIfam" id="TIGR00254">
    <property type="entry name" value="GGDEF"/>
    <property type="match status" value="1"/>
</dbReference>
<dbReference type="InterPro" id="IPR029787">
    <property type="entry name" value="Nucleotide_cyclase"/>
</dbReference>
<keyword evidence="1" id="KW-0472">Membrane</keyword>
<dbReference type="InterPro" id="IPR052163">
    <property type="entry name" value="DGC-Regulatory_Protein"/>
</dbReference>
<accession>A0A429Z311</accession>
<dbReference type="CDD" id="cd01949">
    <property type="entry name" value="GGDEF"/>
    <property type="match status" value="1"/>
</dbReference>
<dbReference type="Gene3D" id="3.30.70.270">
    <property type="match status" value="1"/>
</dbReference>
<feature type="transmembrane region" description="Helical" evidence="1">
    <location>
        <begin position="60"/>
        <end position="79"/>
    </location>
</feature>
<evidence type="ECO:0000259" key="2">
    <source>
        <dbReference type="PROSITE" id="PS50887"/>
    </source>
</evidence>
<dbReference type="InterPro" id="IPR000160">
    <property type="entry name" value="GGDEF_dom"/>
</dbReference>
<evidence type="ECO:0000256" key="1">
    <source>
        <dbReference type="SAM" id="Phobius"/>
    </source>
</evidence>
<evidence type="ECO:0000313" key="3">
    <source>
        <dbReference type="EMBL" id="RST88010.1"/>
    </source>
</evidence>
<name>A0A429Z311_9HYPH</name>
<feature type="domain" description="GGDEF" evidence="2">
    <location>
        <begin position="267"/>
        <end position="400"/>
    </location>
</feature>
<keyword evidence="1" id="KW-1133">Transmembrane helix</keyword>
<dbReference type="InterPro" id="IPR043128">
    <property type="entry name" value="Rev_trsase/Diguanyl_cyclase"/>
</dbReference>
<feature type="transmembrane region" description="Helical" evidence="1">
    <location>
        <begin position="197"/>
        <end position="215"/>
    </location>
</feature>
<dbReference type="Pfam" id="PF00990">
    <property type="entry name" value="GGDEF"/>
    <property type="match status" value="1"/>
</dbReference>
<comment type="caution">
    <text evidence="3">The sequence shown here is derived from an EMBL/GenBank/DDBJ whole genome shotgun (WGS) entry which is preliminary data.</text>
</comment>
<dbReference type="EMBL" id="RWKW01000005">
    <property type="protein sequence ID" value="RST88010.1"/>
    <property type="molecule type" value="Genomic_DNA"/>
</dbReference>
<protein>
    <submittedName>
        <fullName evidence="3">GGDEF domain-containing protein</fullName>
    </submittedName>
</protein>
<sequence>MLHRFRNSFGLEPRADRAPNTFGSGTGPSWRIFFWMSTPSRLDSPEIRERLFRSMFERRLPVLFGMLTSLVTGIAALVITGALWPIVWIATELFLFIGRYRSLDKIAAKPEHERLKSYTSLVYFGMGWALIYGLGQFACAATGNDLLIVMAAINTAGAVGNIASRNAPLPRFGMIAMVLAGLPFGLGLYLFNAPEMLLVFVMATLLTGGMVLVMFQNHDIMLRMINAEQTNHIAARTDRLTELPNRIHLEERLAELCERMARTPGTPPFAVLCLDLDGFKAVNDQHGHAAGDALLRAVAGRVIQSIRDRDIACRVGGDEFVFLLPDTSAAEAAFVASRLIAAISRPFDIGTGQLIRVGGSVGSVIAAEPGEQPQDLLDRADQALYLAKAAGKGVHREGQTGTNGS</sequence>
<keyword evidence="4" id="KW-1185">Reference proteome</keyword>
<keyword evidence="1" id="KW-0812">Transmembrane</keyword>
<dbReference type="PANTHER" id="PTHR46663">
    <property type="entry name" value="DIGUANYLATE CYCLASE DGCT-RELATED"/>
    <property type="match status" value="1"/>
</dbReference>
<dbReference type="FunFam" id="3.30.70.270:FF:000001">
    <property type="entry name" value="Diguanylate cyclase domain protein"/>
    <property type="match status" value="1"/>
</dbReference>
<feature type="transmembrane region" description="Helical" evidence="1">
    <location>
        <begin position="172"/>
        <end position="191"/>
    </location>
</feature>
<dbReference type="PROSITE" id="PS50887">
    <property type="entry name" value="GGDEF"/>
    <property type="match status" value="1"/>
</dbReference>
<dbReference type="Proteomes" id="UP000278398">
    <property type="component" value="Unassembled WGS sequence"/>
</dbReference>
<dbReference type="PANTHER" id="PTHR46663:SF4">
    <property type="entry name" value="DIGUANYLATE CYCLASE DGCT-RELATED"/>
    <property type="match status" value="1"/>
</dbReference>
<feature type="transmembrane region" description="Helical" evidence="1">
    <location>
        <begin position="115"/>
        <end position="134"/>
    </location>
</feature>
<dbReference type="SMART" id="SM00267">
    <property type="entry name" value="GGDEF"/>
    <property type="match status" value="1"/>
</dbReference>
<organism evidence="3 4">
    <name type="scientific">Aquibium carbonis</name>
    <dbReference type="NCBI Taxonomy" id="2495581"/>
    <lineage>
        <taxon>Bacteria</taxon>
        <taxon>Pseudomonadati</taxon>
        <taxon>Pseudomonadota</taxon>
        <taxon>Alphaproteobacteria</taxon>
        <taxon>Hyphomicrobiales</taxon>
        <taxon>Phyllobacteriaceae</taxon>
        <taxon>Aquibium</taxon>
    </lineage>
</organism>
<evidence type="ECO:0000313" key="4">
    <source>
        <dbReference type="Proteomes" id="UP000278398"/>
    </source>
</evidence>
<dbReference type="OrthoDB" id="9812260at2"/>
<dbReference type="RefSeq" id="WP_126697865.1">
    <property type="nucleotide sequence ID" value="NZ_RWKW01000005.1"/>
</dbReference>
<feature type="transmembrane region" description="Helical" evidence="1">
    <location>
        <begin position="85"/>
        <end position="103"/>
    </location>
</feature>
<proteinExistence type="predicted"/>
<dbReference type="GO" id="GO:0003824">
    <property type="term" value="F:catalytic activity"/>
    <property type="evidence" value="ECO:0007669"/>
    <property type="project" value="UniProtKB-ARBA"/>
</dbReference>
<gene>
    <name evidence="3" type="ORF">EJC49_02400</name>
</gene>
<feature type="transmembrane region" description="Helical" evidence="1">
    <location>
        <begin position="146"/>
        <end position="163"/>
    </location>
</feature>
<dbReference type="AlphaFoldDB" id="A0A429Z311"/>